<protein>
    <submittedName>
        <fullName evidence="1">Uncharacterized protein</fullName>
    </submittedName>
</protein>
<evidence type="ECO:0000313" key="2">
    <source>
        <dbReference type="Proteomes" id="UP000587070"/>
    </source>
</evidence>
<name>A0A840GA70_RHOTE</name>
<keyword evidence="2" id="KW-1185">Reference proteome</keyword>
<dbReference type="OrthoDB" id="10013052at2"/>
<proteinExistence type="predicted"/>
<comment type="caution">
    <text evidence="1">The sequence shown here is derived from an EMBL/GenBank/DDBJ whole genome shotgun (WGS) entry which is preliminary data.</text>
</comment>
<reference evidence="1 2" key="1">
    <citation type="submission" date="2020-08" db="EMBL/GenBank/DDBJ databases">
        <title>Genome sequencing of Purple Non-Sulfur Bacteria from various extreme environments.</title>
        <authorList>
            <person name="Mayer M."/>
        </authorList>
    </citation>
    <scope>NUCLEOTIDE SEQUENCE [LARGE SCALE GENOMIC DNA]</scope>
    <source>
        <strain evidence="1 2">2761</strain>
    </source>
</reference>
<gene>
    <name evidence="1" type="ORF">GGD90_002763</name>
</gene>
<dbReference type="Proteomes" id="UP000587070">
    <property type="component" value="Unassembled WGS sequence"/>
</dbReference>
<dbReference type="EMBL" id="JACIGE010000010">
    <property type="protein sequence ID" value="MBB4248371.1"/>
    <property type="molecule type" value="Genomic_DNA"/>
</dbReference>
<dbReference type="AlphaFoldDB" id="A0A840GA70"/>
<organism evidence="1 2">
    <name type="scientific">Rhodocyclus tenuis</name>
    <name type="common">Rhodospirillum tenue</name>
    <dbReference type="NCBI Taxonomy" id="1066"/>
    <lineage>
        <taxon>Bacteria</taxon>
        <taxon>Pseudomonadati</taxon>
        <taxon>Pseudomonadota</taxon>
        <taxon>Betaproteobacteria</taxon>
        <taxon>Rhodocyclales</taxon>
        <taxon>Rhodocyclaceae</taxon>
        <taxon>Rhodocyclus</taxon>
    </lineage>
</organism>
<sequence length="134" mass="13975">MSLRDALLALPQSLLLARNDAALAAMLSVDRTRRGPRLIGIGTILDTLGPEPGAALLDALYALRDTVPAIKWAWVLIDRGELDVSLDSVRGQIDALVSQGVMTAAQAGAINSLAEVADPVSVSDVSAILNAEGY</sequence>
<evidence type="ECO:0000313" key="1">
    <source>
        <dbReference type="EMBL" id="MBB4248371.1"/>
    </source>
</evidence>
<accession>A0A840GA70</accession>
<dbReference type="RefSeq" id="WP_153117386.1">
    <property type="nucleotide sequence ID" value="NZ_JACIGE010000010.1"/>
</dbReference>